<feature type="transmembrane region" description="Helical" evidence="2">
    <location>
        <begin position="187"/>
        <end position="207"/>
    </location>
</feature>
<dbReference type="Proteomes" id="UP000276899">
    <property type="component" value="Chromosome"/>
</dbReference>
<evidence type="ECO:0000256" key="2">
    <source>
        <dbReference type="SAM" id="Phobius"/>
    </source>
</evidence>
<organism evidence="3 4">
    <name type="scientific">Actinomyces slackii</name>
    <dbReference type="NCBI Taxonomy" id="52774"/>
    <lineage>
        <taxon>Bacteria</taxon>
        <taxon>Bacillati</taxon>
        <taxon>Actinomycetota</taxon>
        <taxon>Actinomycetes</taxon>
        <taxon>Actinomycetales</taxon>
        <taxon>Actinomycetaceae</taxon>
        <taxon>Actinomyces</taxon>
    </lineage>
</organism>
<gene>
    <name evidence="3" type="ORF">NCTC11923_01331</name>
</gene>
<feature type="transmembrane region" description="Helical" evidence="2">
    <location>
        <begin position="137"/>
        <end position="153"/>
    </location>
</feature>
<proteinExistence type="predicted"/>
<feature type="transmembrane region" description="Helical" evidence="2">
    <location>
        <begin position="213"/>
        <end position="230"/>
    </location>
</feature>
<evidence type="ECO:0000313" key="4">
    <source>
        <dbReference type="Proteomes" id="UP000276899"/>
    </source>
</evidence>
<feature type="transmembrane region" description="Helical" evidence="2">
    <location>
        <begin position="353"/>
        <end position="374"/>
    </location>
</feature>
<keyword evidence="2" id="KW-0472">Membrane</keyword>
<feature type="compositionally biased region" description="Acidic residues" evidence="1">
    <location>
        <begin position="423"/>
        <end position="433"/>
    </location>
</feature>
<evidence type="ECO:0000256" key="1">
    <source>
        <dbReference type="SAM" id="MobiDB-lite"/>
    </source>
</evidence>
<dbReference type="Pfam" id="PF19877">
    <property type="entry name" value="DUF6350"/>
    <property type="match status" value="1"/>
</dbReference>
<feature type="compositionally biased region" description="Low complexity" evidence="1">
    <location>
        <begin position="463"/>
        <end position="472"/>
    </location>
</feature>
<feature type="transmembrane region" description="Helical" evidence="2">
    <location>
        <begin position="237"/>
        <end position="258"/>
    </location>
</feature>
<dbReference type="AlphaFoldDB" id="A0A448KCP5"/>
<feature type="compositionally biased region" description="Pro residues" evidence="1">
    <location>
        <begin position="449"/>
        <end position="462"/>
    </location>
</feature>
<feature type="transmembrane region" description="Helical" evidence="2">
    <location>
        <begin position="21"/>
        <end position="39"/>
    </location>
</feature>
<feature type="transmembrane region" description="Helical" evidence="2">
    <location>
        <begin position="312"/>
        <end position="333"/>
    </location>
</feature>
<evidence type="ECO:0000313" key="3">
    <source>
        <dbReference type="EMBL" id="VEG74693.1"/>
    </source>
</evidence>
<dbReference type="EMBL" id="LR134363">
    <property type="protein sequence ID" value="VEG74693.1"/>
    <property type="molecule type" value="Genomic_DNA"/>
</dbReference>
<dbReference type="RefSeq" id="WP_197719276.1">
    <property type="nucleotide sequence ID" value="NZ_LR134363.1"/>
</dbReference>
<sequence length="534" mass="54377">MILDRLRPADWAWALRAGLESVGLGWLLVVLTTVAVALSSSGLDAAAALGVGDGLRTGTALWSLGFGGRMGQAFGPDGALGLPLLGLTALQAVWTWNCVRRARPTTIASGAWIVASSAATAVLACLTGPAWAQVWPAVAGIAALTAAVVALRLRREGVRHPVLTRLWQARPHWVSPGLSLARGATRALGILTALVLIAAIIGGAGRVSHLHDSVAGGGIMASLGLIALQAGWLPTAAVWACSWLVGAGFAVGHDSVFAPDRVVPGPVPGLPLLGLLPTTPMGTAGIYLPLVVTAGAMVAAWRRRRVLYALRVRHAVAAALLASAVVALGMGALCLAASGPVGPGRMATTGPQLGYAVLFVFLEVAAGLGAIAVLSHPYTLSLASGAASGARSRMEESVETAVESARERRASRGAAAAQPAPGGDEDDGDDGYDGDPHDSGHDAPERSPDPAPRPARPAPPRPARASGSPSARGGDRRDEEAGEATDRIETVPAPRRGTAPWSDWRRQAARAEGPTSTRGAEPGKSAGSTGDDDD</sequence>
<protein>
    <submittedName>
        <fullName evidence="3">Uncharacterized protein</fullName>
    </submittedName>
</protein>
<feature type="compositionally biased region" description="Low complexity" evidence="1">
    <location>
        <begin position="412"/>
        <end position="422"/>
    </location>
</feature>
<dbReference type="KEGG" id="asla:NCTC11923_01331"/>
<keyword evidence="4" id="KW-1185">Reference proteome</keyword>
<dbReference type="InterPro" id="IPR045931">
    <property type="entry name" value="DUF6350"/>
</dbReference>
<keyword evidence="2" id="KW-0812">Transmembrane</keyword>
<feature type="compositionally biased region" description="Basic and acidic residues" evidence="1">
    <location>
        <begin position="473"/>
        <end position="489"/>
    </location>
</feature>
<keyword evidence="2" id="KW-1133">Transmembrane helix</keyword>
<feature type="region of interest" description="Disordered" evidence="1">
    <location>
        <begin position="389"/>
        <end position="534"/>
    </location>
</feature>
<feature type="transmembrane region" description="Helical" evidence="2">
    <location>
        <begin position="79"/>
        <end position="99"/>
    </location>
</feature>
<accession>A0A448KCP5</accession>
<feature type="transmembrane region" description="Helical" evidence="2">
    <location>
        <begin position="278"/>
        <end position="300"/>
    </location>
</feature>
<feature type="compositionally biased region" description="Basic and acidic residues" evidence="1">
    <location>
        <begin position="434"/>
        <end position="448"/>
    </location>
</feature>
<feature type="transmembrane region" description="Helical" evidence="2">
    <location>
        <begin position="111"/>
        <end position="131"/>
    </location>
</feature>
<dbReference type="STRING" id="1278298.GCA_000428685_02507"/>
<name>A0A448KCP5_9ACTO</name>
<reference evidence="3 4" key="1">
    <citation type="submission" date="2018-12" db="EMBL/GenBank/DDBJ databases">
        <authorList>
            <consortium name="Pathogen Informatics"/>
        </authorList>
    </citation>
    <scope>NUCLEOTIDE SEQUENCE [LARGE SCALE GENOMIC DNA]</scope>
    <source>
        <strain evidence="3 4">NCTC11923</strain>
    </source>
</reference>